<evidence type="ECO:0000256" key="2">
    <source>
        <dbReference type="SAM" id="MobiDB-lite"/>
    </source>
</evidence>
<sequence length="197" mass="20582">MGGQRARDAAHPSVPSAPGTVKSSRPQASVTIAHPDSFAGIAMPAPLYRGMMDVQAGAPLALVVEDEALLALEMEDLLINEGFDTLIVGSAAGMATVSAAAITVAVVNLRLNGQLVGYGIIQDLRRQCPNLPVVVVTGYDADAPQANLRGLGWPTVRLQKPQHGDRLIPAVRDVLRQASQGLRPVGGRREVDRAAGA</sequence>
<evidence type="ECO:0000313" key="4">
    <source>
        <dbReference type="EMBL" id="RAI60800.1"/>
    </source>
</evidence>
<evidence type="ECO:0000256" key="1">
    <source>
        <dbReference type="PROSITE-ProRule" id="PRU00169"/>
    </source>
</evidence>
<accession>A0A327MCT4</accession>
<dbReference type="GO" id="GO:0000160">
    <property type="term" value="P:phosphorelay signal transduction system"/>
    <property type="evidence" value="ECO:0007669"/>
    <property type="project" value="InterPro"/>
</dbReference>
<dbReference type="EMBL" id="QLIX01000001">
    <property type="protein sequence ID" value="RAI60800.1"/>
    <property type="molecule type" value="Genomic_DNA"/>
</dbReference>
<dbReference type="InterPro" id="IPR011006">
    <property type="entry name" value="CheY-like_superfamily"/>
</dbReference>
<protein>
    <recommendedName>
        <fullName evidence="3">Response regulatory domain-containing protein</fullName>
    </recommendedName>
</protein>
<dbReference type="OrthoDB" id="7272914at2"/>
<dbReference type="InterPro" id="IPR001789">
    <property type="entry name" value="Sig_transdc_resp-reg_receiver"/>
</dbReference>
<feature type="region of interest" description="Disordered" evidence="2">
    <location>
        <begin position="1"/>
        <end position="28"/>
    </location>
</feature>
<keyword evidence="5" id="KW-1185">Reference proteome</keyword>
<organism evidence="4 5">
    <name type="scientific">Roseicella frigidaeris</name>
    <dbReference type="NCBI Taxonomy" id="2230885"/>
    <lineage>
        <taxon>Bacteria</taxon>
        <taxon>Pseudomonadati</taxon>
        <taxon>Pseudomonadota</taxon>
        <taxon>Alphaproteobacteria</taxon>
        <taxon>Acetobacterales</taxon>
        <taxon>Roseomonadaceae</taxon>
        <taxon>Roseicella</taxon>
    </lineage>
</organism>
<evidence type="ECO:0000313" key="5">
    <source>
        <dbReference type="Proteomes" id="UP000249065"/>
    </source>
</evidence>
<feature type="domain" description="Response regulatory" evidence="3">
    <location>
        <begin position="60"/>
        <end position="175"/>
    </location>
</feature>
<comment type="caution">
    <text evidence="4">The sequence shown here is derived from an EMBL/GenBank/DDBJ whole genome shotgun (WGS) entry which is preliminary data.</text>
</comment>
<gene>
    <name evidence="4" type="ORF">DOO78_01340</name>
</gene>
<feature type="compositionally biased region" description="Basic and acidic residues" evidence="2">
    <location>
        <begin position="1"/>
        <end position="10"/>
    </location>
</feature>
<dbReference type="Proteomes" id="UP000249065">
    <property type="component" value="Unassembled WGS sequence"/>
</dbReference>
<dbReference type="CDD" id="cd00156">
    <property type="entry name" value="REC"/>
    <property type="match status" value="1"/>
</dbReference>
<dbReference type="SUPFAM" id="SSF52172">
    <property type="entry name" value="CheY-like"/>
    <property type="match status" value="1"/>
</dbReference>
<name>A0A327MCT4_9PROT</name>
<comment type="caution">
    <text evidence="1">Lacks conserved residue(s) required for the propagation of feature annotation.</text>
</comment>
<evidence type="ECO:0000259" key="3">
    <source>
        <dbReference type="PROSITE" id="PS50110"/>
    </source>
</evidence>
<reference evidence="5" key="1">
    <citation type="submission" date="2018-06" db="EMBL/GenBank/DDBJ databases">
        <authorList>
            <person name="Khan S.A."/>
        </authorList>
    </citation>
    <scope>NUCLEOTIDE SEQUENCE [LARGE SCALE GENOMIC DNA]</scope>
    <source>
        <strain evidence="5">DB-1506</strain>
    </source>
</reference>
<dbReference type="AlphaFoldDB" id="A0A327MCT4"/>
<dbReference type="PROSITE" id="PS50110">
    <property type="entry name" value="RESPONSE_REGULATORY"/>
    <property type="match status" value="1"/>
</dbReference>
<dbReference type="Gene3D" id="3.40.50.2300">
    <property type="match status" value="1"/>
</dbReference>
<proteinExistence type="predicted"/>